<dbReference type="RefSeq" id="WP_091086813.1">
    <property type="nucleotide sequence ID" value="NZ_FMHT01000003.1"/>
</dbReference>
<protein>
    <submittedName>
        <fullName evidence="1">Uncharacterized protein</fullName>
    </submittedName>
</protein>
<dbReference type="AlphaFoldDB" id="A0A1C6SU98"/>
<dbReference type="Proteomes" id="UP000199699">
    <property type="component" value="Unassembled WGS sequence"/>
</dbReference>
<reference evidence="1 2" key="1">
    <citation type="submission" date="2016-06" db="EMBL/GenBank/DDBJ databases">
        <authorList>
            <person name="Kjaerup R.B."/>
            <person name="Dalgaard T.S."/>
            <person name="Juul-Madsen H.R."/>
        </authorList>
    </citation>
    <scope>NUCLEOTIDE SEQUENCE [LARGE SCALE GENOMIC DNA]</scope>
    <source>
        <strain evidence="1 2">DSM 43818</strain>
    </source>
</reference>
<dbReference type="OrthoDB" id="5146654at2"/>
<dbReference type="STRING" id="145857.GA0070616_4597"/>
<name>A0A1C6SU98_9ACTN</name>
<proteinExistence type="predicted"/>
<accession>A0A1C6SU98</accession>
<sequence length="197" mass="22275">MDPTRTPDEIRSALVHSLRALRRVGDSREQRTALFRDIAACLVEVRAHFEDKTARQPDWKGRTRDYKEWVRESYAKAQYTHDEMTATQNAVRYHVSAHLRERLPRAQLESLGLRAEPIAERVREFRSAQGAELKALRGQDSNPDVARALAGALVVLQRVTPESVAELQGTARTQARAVLARLARRASELRAVADAEE</sequence>
<evidence type="ECO:0000313" key="1">
    <source>
        <dbReference type="EMBL" id="SCL32949.1"/>
    </source>
</evidence>
<organism evidence="1 2">
    <name type="scientific">Micromonospora nigra</name>
    <dbReference type="NCBI Taxonomy" id="145857"/>
    <lineage>
        <taxon>Bacteria</taxon>
        <taxon>Bacillati</taxon>
        <taxon>Actinomycetota</taxon>
        <taxon>Actinomycetes</taxon>
        <taxon>Micromonosporales</taxon>
        <taxon>Micromonosporaceae</taxon>
        <taxon>Micromonospora</taxon>
    </lineage>
</organism>
<evidence type="ECO:0000313" key="2">
    <source>
        <dbReference type="Proteomes" id="UP000199699"/>
    </source>
</evidence>
<keyword evidence="2" id="KW-1185">Reference proteome</keyword>
<dbReference type="EMBL" id="FMHT01000003">
    <property type="protein sequence ID" value="SCL32949.1"/>
    <property type="molecule type" value="Genomic_DNA"/>
</dbReference>
<gene>
    <name evidence="1" type="ORF">GA0070616_4597</name>
</gene>